<protein>
    <submittedName>
        <fullName evidence="2">Glutathione s-transferase</fullName>
    </submittedName>
</protein>
<keyword evidence="3" id="KW-1185">Reference proteome</keyword>
<dbReference type="Proteomes" id="UP000756921">
    <property type="component" value="Unassembled WGS sequence"/>
</dbReference>
<proteinExistence type="predicted"/>
<gene>
    <name evidence="2" type="ORF">PMIN01_07089</name>
</gene>
<dbReference type="EMBL" id="WJXW01000007">
    <property type="protein sequence ID" value="KAF9734186.1"/>
    <property type="molecule type" value="Genomic_DNA"/>
</dbReference>
<feature type="region of interest" description="Disordered" evidence="1">
    <location>
        <begin position="89"/>
        <end position="114"/>
    </location>
</feature>
<organism evidence="2 3">
    <name type="scientific">Paraphaeosphaeria minitans</name>
    <dbReference type="NCBI Taxonomy" id="565426"/>
    <lineage>
        <taxon>Eukaryota</taxon>
        <taxon>Fungi</taxon>
        <taxon>Dikarya</taxon>
        <taxon>Ascomycota</taxon>
        <taxon>Pezizomycotina</taxon>
        <taxon>Dothideomycetes</taxon>
        <taxon>Pleosporomycetidae</taxon>
        <taxon>Pleosporales</taxon>
        <taxon>Massarineae</taxon>
        <taxon>Didymosphaeriaceae</taxon>
        <taxon>Paraphaeosphaeria</taxon>
    </lineage>
</organism>
<evidence type="ECO:0000256" key="1">
    <source>
        <dbReference type="SAM" id="MobiDB-lite"/>
    </source>
</evidence>
<feature type="region of interest" description="Disordered" evidence="1">
    <location>
        <begin position="163"/>
        <end position="186"/>
    </location>
</feature>
<evidence type="ECO:0000313" key="3">
    <source>
        <dbReference type="Proteomes" id="UP000756921"/>
    </source>
</evidence>
<evidence type="ECO:0000313" key="2">
    <source>
        <dbReference type="EMBL" id="KAF9734186.1"/>
    </source>
</evidence>
<comment type="caution">
    <text evidence="2">The sequence shown here is derived from an EMBL/GenBank/DDBJ whole genome shotgun (WGS) entry which is preliminary data.</text>
</comment>
<reference evidence="2" key="1">
    <citation type="journal article" date="2020" name="Mol. Plant Microbe Interact.">
        <title>Genome Sequence of the Biocontrol Agent Coniothyrium minitans strain Conio (IMI 134523).</title>
        <authorList>
            <person name="Patel D."/>
            <person name="Shittu T.A."/>
            <person name="Baroncelli R."/>
            <person name="Muthumeenakshi S."/>
            <person name="Osborne T.H."/>
            <person name="Janganan T.K."/>
            <person name="Sreenivasaprasad S."/>
        </authorList>
    </citation>
    <scope>NUCLEOTIDE SEQUENCE</scope>
    <source>
        <strain evidence="2">Conio</strain>
    </source>
</reference>
<feature type="compositionally biased region" description="Polar residues" evidence="1">
    <location>
        <begin position="163"/>
        <end position="179"/>
    </location>
</feature>
<sequence>MRISIGLLTYRANVRKLGVSGLLEESRRAEPRDAYFWVLEGKEPMGADATLCGFVVSNLVCDAAPETWRLVKGEFPMAVDSPRPLRGHRRDPLNLYVPNPSTSPTRSTPHDLSRSLRSRLSAMMHFLATLLALFATASAVASNAPVDGAPNSNLTVSVDSALASNPTATSSVSTDTGSTEGLADDIAPVMADPVDCNWPSPRDQYCSMASLFPRSPLHHSQLTLGEVY</sequence>
<accession>A0A9P6KPW7</accession>
<dbReference type="AlphaFoldDB" id="A0A9P6KPW7"/>
<name>A0A9P6KPW7_9PLEO</name>
<dbReference type="OrthoDB" id="5809458at2759"/>